<comment type="caution">
    <text evidence="1">The sequence shown here is derived from an EMBL/GenBank/DDBJ whole genome shotgun (WGS) entry which is preliminary data.</text>
</comment>
<organism evidence="1 2">
    <name type="scientific">Roseburia intestinalis L1-82</name>
    <dbReference type="NCBI Taxonomy" id="536231"/>
    <lineage>
        <taxon>Bacteria</taxon>
        <taxon>Bacillati</taxon>
        <taxon>Bacillota</taxon>
        <taxon>Clostridia</taxon>
        <taxon>Lachnospirales</taxon>
        <taxon>Lachnospiraceae</taxon>
        <taxon>Roseburia</taxon>
    </lineage>
</organism>
<dbReference type="AlphaFoldDB" id="C7G810"/>
<dbReference type="EMBL" id="ABYJ02000048">
    <property type="protein sequence ID" value="EEV02031.1"/>
    <property type="molecule type" value="Genomic_DNA"/>
</dbReference>
<evidence type="ECO:0000313" key="2">
    <source>
        <dbReference type="Proteomes" id="UP000004828"/>
    </source>
</evidence>
<gene>
    <name evidence="1" type="ORF">ROSINTL182_06034</name>
</gene>
<protein>
    <submittedName>
        <fullName evidence="1">Uncharacterized protein</fullName>
    </submittedName>
</protein>
<name>C7G810_9FIRM</name>
<proteinExistence type="predicted"/>
<dbReference type="Proteomes" id="UP000004828">
    <property type="component" value="Unassembled WGS sequence"/>
</dbReference>
<sequence>MYSSVKKRRCSSRTLSFFKNRTSFLCSLHKKFQISCIRRMTYAKISSLTVD</sequence>
<dbReference type="HOGENOM" id="CLU_3103379_0_0_9"/>
<reference evidence="1 2" key="1">
    <citation type="submission" date="2009-08" db="EMBL/GenBank/DDBJ databases">
        <authorList>
            <person name="Weinstock G."/>
            <person name="Sodergren E."/>
            <person name="Clifton S."/>
            <person name="Fulton L."/>
            <person name="Fulton B."/>
            <person name="Courtney L."/>
            <person name="Fronick C."/>
            <person name="Harrison M."/>
            <person name="Strong C."/>
            <person name="Farmer C."/>
            <person name="Delahaunty K."/>
            <person name="Markovic C."/>
            <person name="Hall O."/>
            <person name="Minx P."/>
            <person name="Tomlinson C."/>
            <person name="Mitreva M."/>
            <person name="Nelson J."/>
            <person name="Hou S."/>
            <person name="Wollam A."/>
            <person name="Pepin K.H."/>
            <person name="Johnson M."/>
            <person name="Bhonagiri V."/>
            <person name="Nash W.E."/>
            <person name="Warren W."/>
            <person name="Chinwalla A."/>
            <person name="Mardis E.R."/>
            <person name="Wilson R.K."/>
        </authorList>
    </citation>
    <scope>NUCLEOTIDE SEQUENCE [LARGE SCALE GENOMIC DNA]</scope>
    <source>
        <strain evidence="1 2">L1-82</strain>
    </source>
</reference>
<evidence type="ECO:0000313" key="1">
    <source>
        <dbReference type="EMBL" id="EEV02031.1"/>
    </source>
</evidence>
<accession>C7G810</accession>